<dbReference type="RefSeq" id="WP_219004840.1">
    <property type="nucleotide sequence ID" value="NZ_CP079194.1"/>
</dbReference>
<dbReference type="KEGG" id="gce:KYE46_08235"/>
<gene>
    <name evidence="2" type="ORF">KYE46_08235</name>
</gene>
<evidence type="ECO:0000259" key="1">
    <source>
        <dbReference type="Pfam" id="PF13466"/>
    </source>
</evidence>
<dbReference type="Proteomes" id="UP000825009">
    <property type="component" value="Chromosome"/>
</dbReference>
<evidence type="ECO:0000313" key="3">
    <source>
        <dbReference type="Proteomes" id="UP000825009"/>
    </source>
</evidence>
<dbReference type="InterPro" id="IPR058548">
    <property type="entry name" value="MlaB-like_STAS"/>
</dbReference>
<name>A0A8F6YC43_9RHOB</name>
<reference evidence="2 3" key="1">
    <citation type="submission" date="2021-07" db="EMBL/GenBank/DDBJ databases">
        <title>A novel Jannaschia species isolated from marine dinoflagellate Ceratoperidinium margalefii.</title>
        <authorList>
            <person name="Jiang Y."/>
            <person name="Li Z."/>
        </authorList>
    </citation>
    <scope>NUCLEOTIDE SEQUENCE [LARGE SCALE GENOMIC DNA]</scope>
    <source>
        <strain evidence="2 3">J12C1-MA-4</strain>
    </source>
</reference>
<organism evidence="2 3">
    <name type="scientific">Gymnodinialimonas ceratoperidinii</name>
    <dbReference type="NCBI Taxonomy" id="2856823"/>
    <lineage>
        <taxon>Bacteria</taxon>
        <taxon>Pseudomonadati</taxon>
        <taxon>Pseudomonadota</taxon>
        <taxon>Alphaproteobacteria</taxon>
        <taxon>Rhodobacterales</taxon>
        <taxon>Paracoccaceae</taxon>
        <taxon>Gymnodinialimonas</taxon>
    </lineage>
</organism>
<dbReference type="Pfam" id="PF13466">
    <property type="entry name" value="STAS_2"/>
    <property type="match status" value="1"/>
</dbReference>
<keyword evidence="3" id="KW-1185">Reference proteome</keyword>
<sequence length="96" mass="9734">MAATYKLEGHLDSSAAPRIAQELLTHRGAPILIDGGAVASAGTLLLQVLISAKLQWDEDEQSFQTAPISDAMATAAKGLGIPLASFGAASDGEATA</sequence>
<protein>
    <submittedName>
        <fullName evidence="2">STAS domain-containing protein</fullName>
    </submittedName>
</protein>
<accession>A0A8F6YC43</accession>
<feature type="domain" description="MlaB-like STAS" evidence="1">
    <location>
        <begin position="6"/>
        <end position="80"/>
    </location>
</feature>
<proteinExistence type="predicted"/>
<evidence type="ECO:0000313" key="2">
    <source>
        <dbReference type="EMBL" id="QXT41183.1"/>
    </source>
</evidence>
<dbReference type="AlphaFoldDB" id="A0A8F6YC43"/>
<dbReference type="EMBL" id="CP079194">
    <property type="protein sequence ID" value="QXT41183.1"/>
    <property type="molecule type" value="Genomic_DNA"/>
</dbReference>